<proteinExistence type="predicted"/>
<dbReference type="Proteomes" id="UP000324222">
    <property type="component" value="Unassembled WGS sequence"/>
</dbReference>
<dbReference type="EMBL" id="VSRR010058304">
    <property type="protein sequence ID" value="MPC81888.1"/>
    <property type="molecule type" value="Genomic_DNA"/>
</dbReference>
<organism evidence="1 2">
    <name type="scientific">Portunus trituberculatus</name>
    <name type="common">Swimming crab</name>
    <name type="synonym">Neptunus trituberculatus</name>
    <dbReference type="NCBI Taxonomy" id="210409"/>
    <lineage>
        <taxon>Eukaryota</taxon>
        <taxon>Metazoa</taxon>
        <taxon>Ecdysozoa</taxon>
        <taxon>Arthropoda</taxon>
        <taxon>Crustacea</taxon>
        <taxon>Multicrustacea</taxon>
        <taxon>Malacostraca</taxon>
        <taxon>Eumalacostraca</taxon>
        <taxon>Eucarida</taxon>
        <taxon>Decapoda</taxon>
        <taxon>Pleocyemata</taxon>
        <taxon>Brachyura</taxon>
        <taxon>Eubrachyura</taxon>
        <taxon>Portunoidea</taxon>
        <taxon>Portunidae</taxon>
        <taxon>Portuninae</taxon>
        <taxon>Portunus</taxon>
    </lineage>
</organism>
<accession>A0A5B7IMA0</accession>
<dbReference type="AlphaFoldDB" id="A0A5B7IMA0"/>
<evidence type="ECO:0000313" key="1">
    <source>
        <dbReference type="EMBL" id="MPC81888.1"/>
    </source>
</evidence>
<comment type="caution">
    <text evidence="1">The sequence shown here is derived from an EMBL/GenBank/DDBJ whole genome shotgun (WGS) entry which is preliminary data.</text>
</comment>
<keyword evidence="2" id="KW-1185">Reference proteome</keyword>
<name>A0A5B7IMA0_PORTR</name>
<sequence>MTSASSLGPARVMLPQAAHRGGTSHHKLPFFVHNVNAFTGKLAIASLPSSSRHAAHDSFTRRGACCLHTPLLLAQSHA</sequence>
<protein>
    <submittedName>
        <fullName evidence="1">Uncharacterized protein</fullName>
    </submittedName>
</protein>
<evidence type="ECO:0000313" key="2">
    <source>
        <dbReference type="Proteomes" id="UP000324222"/>
    </source>
</evidence>
<reference evidence="1 2" key="1">
    <citation type="submission" date="2019-05" db="EMBL/GenBank/DDBJ databases">
        <title>Another draft genome of Portunus trituberculatus and its Hox gene families provides insights of decapod evolution.</title>
        <authorList>
            <person name="Jeong J.-H."/>
            <person name="Song I."/>
            <person name="Kim S."/>
            <person name="Choi T."/>
            <person name="Kim D."/>
            <person name="Ryu S."/>
            <person name="Kim W."/>
        </authorList>
    </citation>
    <scope>NUCLEOTIDE SEQUENCE [LARGE SCALE GENOMIC DNA]</scope>
    <source>
        <tissue evidence="1">Muscle</tissue>
    </source>
</reference>
<gene>
    <name evidence="1" type="ORF">E2C01_076526</name>
</gene>